<evidence type="ECO:0000313" key="2">
    <source>
        <dbReference type="EMBL" id="CAG1836070.1"/>
    </source>
</evidence>
<name>A0A8D6ZVM2_MUSAM</name>
<feature type="region of interest" description="Disordered" evidence="1">
    <location>
        <begin position="13"/>
        <end position="34"/>
    </location>
</feature>
<sequence>MWIQFADREARSGRPAKYTATASGTLVPELDDRR</sequence>
<proteinExistence type="predicted"/>
<evidence type="ECO:0000256" key="1">
    <source>
        <dbReference type="SAM" id="MobiDB-lite"/>
    </source>
</evidence>
<dbReference type="AlphaFoldDB" id="A0A8D6ZVM2"/>
<gene>
    <name evidence="2" type="ORF">GSMUA_240390.1</name>
</gene>
<reference evidence="2" key="1">
    <citation type="submission" date="2021-03" db="EMBL/GenBank/DDBJ databases">
        <authorList>
            <consortium name="Genoscope - CEA"/>
            <person name="William W."/>
        </authorList>
    </citation>
    <scope>NUCLEOTIDE SEQUENCE</scope>
    <source>
        <strain evidence="2">Doubled-haploid Pahang</strain>
    </source>
</reference>
<feature type="non-terminal residue" evidence="2">
    <location>
        <position position="34"/>
    </location>
</feature>
<protein>
    <submittedName>
        <fullName evidence="2">(wild Malaysian banana) hypothetical protein</fullName>
    </submittedName>
</protein>
<organism evidence="2">
    <name type="scientific">Musa acuminata subsp. malaccensis</name>
    <name type="common">Wild banana</name>
    <name type="synonym">Musa malaccensis</name>
    <dbReference type="NCBI Taxonomy" id="214687"/>
    <lineage>
        <taxon>Eukaryota</taxon>
        <taxon>Viridiplantae</taxon>
        <taxon>Streptophyta</taxon>
        <taxon>Embryophyta</taxon>
        <taxon>Tracheophyta</taxon>
        <taxon>Spermatophyta</taxon>
        <taxon>Magnoliopsida</taxon>
        <taxon>Liliopsida</taxon>
        <taxon>Zingiberales</taxon>
        <taxon>Musaceae</taxon>
        <taxon>Musa</taxon>
    </lineage>
</organism>
<accession>A0A8D6ZVM2</accession>
<dbReference type="EMBL" id="HG996474">
    <property type="protein sequence ID" value="CAG1836070.1"/>
    <property type="molecule type" value="Genomic_DNA"/>
</dbReference>